<dbReference type="Gene3D" id="3.30.429.10">
    <property type="entry name" value="Macrophage Migration Inhibitory Factor"/>
    <property type="match status" value="1"/>
</dbReference>
<protein>
    <recommendedName>
        <fullName evidence="3">Tautomerase PptA</fullName>
    </recommendedName>
</protein>
<organism evidence="1 2">
    <name type="scientific">Pseudoalteromonas fuliginea</name>
    <dbReference type="NCBI Taxonomy" id="1872678"/>
    <lineage>
        <taxon>Bacteria</taxon>
        <taxon>Pseudomonadati</taxon>
        <taxon>Pseudomonadota</taxon>
        <taxon>Gammaproteobacteria</taxon>
        <taxon>Alteromonadales</taxon>
        <taxon>Pseudoalteromonadaceae</taxon>
        <taxon>Pseudoalteromonas</taxon>
    </lineage>
</organism>
<evidence type="ECO:0008006" key="3">
    <source>
        <dbReference type="Google" id="ProtNLM"/>
    </source>
</evidence>
<gene>
    <name evidence="1" type="ORF">EU508_04390</name>
</gene>
<dbReference type="Proteomes" id="UP000324162">
    <property type="component" value="Unassembled WGS sequence"/>
</dbReference>
<sequence>MHYFDSHVSSSTKNRLVKKISALISKEFKCNNDFISIALHAEQPKNWQQRVYNKHIIQQKHKLIKKPNY</sequence>
<dbReference type="SUPFAM" id="SSF55331">
    <property type="entry name" value="Tautomerase/MIF"/>
    <property type="match status" value="1"/>
</dbReference>
<accession>A0AB73BJW6</accession>
<evidence type="ECO:0000313" key="1">
    <source>
        <dbReference type="EMBL" id="KAA1163530.1"/>
    </source>
</evidence>
<dbReference type="AlphaFoldDB" id="A0AB73BJW6"/>
<name>A0AB73BJW6_9GAMM</name>
<proteinExistence type="predicted"/>
<dbReference type="InterPro" id="IPR014347">
    <property type="entry name" value="Tautomerase/MIF_sf"/>
</dbReference>
<evidence type="ECO:0000313" key="2">
    <source>
        <dbReference type="Proteomes" id="UP000324162"/>
    </source>
</evidence>
<comment type="caution">
    <text evidence="1">The sequence shown here is derived from an EMBL/GenBank/DDBJ whole genome shotgun (WGS) entry which is preliminary data.</text>
</comment>
<reference evidence="1 2" key="1">
    <citation type="submission" date="2019-01" db="EMBL/GenBank/DDBJ databases">
        <title>Genome sequences of marine Pseudoalteromonas species.</title>
        <authorList>
            <person name="Boraston A.B."/>
            <person name="Hehemann J.-H."/>
            <person name="Vickers C.J."/>
            <person name="Salama-Alber O."/>
            <person name="Abe K."/>
            <person name="Hettle A.J."/>
        </authorList>
    </citation>
    <scope>NUCLEOTIDE SEQUENCE [LARGE SCALE GENOMIC DNA]</scope>
    <source>
        <strain evidence="1 2">PS42</strain>
    </source>
</reference>
<dbReference type="EMBL" id="SEUK01000042">
    <property type="protein sequence ID" value="KAA1163530.1"/>
    <property type="molecule type" value="Genomic_DNA"/>
</dbReference>